<keyword evidence="3" id="KW-1185">Reference proteome</keyword>
<protein>
    <submittedName>
        <fullName evidence="2">Uncharacterized protein</fullName>
    </submittedName>
</protein>
<reference evidence="2 3" key="1">
    <citation type="journal article" date="2018" name="BMC Genomics">
        <title>Genomic comparison of Trypanosoma conorhini and Trypanosoma rangeli to Trypanosoma cruzi strains of high and low virulence.</title>
        <authorList>
            <person name="Bradwell K.R."/>
            <person name="Koparde V.N."/>
            <person name="Matveyev A.V."/>
            <person name="Serrano M.G."/>
            <person name="Alves J.M."/>
            <person name="Parikh H."/>
            <person name="Huang B."/>
            <person name="Lee V."/>
            <person name="Espinosa-Alvarez O."/>
            <person name="Ortiz P.A."/>
            <person name="Costa-Martins A.G."/>
            <person name="Teixeira M.M."/>
            <person name="Buck G.A."/>
        </authorList>
    </citation>
    <scope>NUCLEOTIDE SEQUENCE [LARGE SCALE GENOMIC DNA]</scope>
    <source>
        <strain evidence="2 3">025E</strain>
    </source>
</reference>
<feature type="non-terminal residue" evidence="2">
    <location>
        <position position="107"/>
    </location>
</feature>
<dbReference type="Proteomes" id="UP000284403">
    <property type="component" value="Unassembled WGS sequence"/>
</dbReference>
<organism evidence="2 3">
    <name type="scientific">Trypanosoma conorhini</name>
    <dbReference type="NCBI Taxonomy" id="83891"/>
    <lineage>
        <taxon>Eukaryota</taxon>
        <taxon>Discoba</taxon>
        <taxon>Euglenozoa</taxon>
        <taxon>Kinetoplastea</taxon>
        <taxon>Metakinetoplastina</taxon>
        <taxon>Trypanosomatida</taxon>
        <taxon>Trypanosomatidae</taxon>
        <taxon>Trypanosoma</taxon>
    </lineage>
</organism>
<proteinExistence type="predicted"/>
<dbReference type="AlphaFoldDB" id="A0A422NHW7"/>
<feature type="region of interest" description="Disordered" evidence="1">
    <location>
        <begin position="1"/>
        <end position="90"/>
    </location>
</feature>
<name>A0A422NHW7_9TRYP</name>
<sequence>MEGREQLVPTAPKIPPNAPTEAQIPPTHTPGSEEANSGRHTTRRQLGPCGGLKGAAAFEAAQPPDSLREASSGGSGSISDGLGRARKCAHTHAHTLAPHAASLVRNI</sequence>
<comment type="caution">
    <text evidence="2">The sequence shown here is derived from an EMBL/GenBank/DDBJ whole genome shotgun (WGS) entry which is preliminary data.</text>
</comment>
<accession>A0A422NHW7</accession>
<evidence type="ECO:0000313" key="2">
    <source>
        <dbReference type="EMBL" id="RNF05039.1"/>
    </source>
</evidence>
<evidence type="ECO:0000313" key="3">
    <source>
        <dbReference type="Proteomes" id="UP000284403"/>
    </source>
</evidence>
<dbReference type="RefSeq" id="XP_029225169.1">
    <property type="nucleotide sequence ID" value="XM_029374855.1"/>
</dbReference>
<gene>
    <name evidence="2" type="ORF">Tco025E_07998</name>
</gene>
<dbReference type="GeneID" id="40321609"/>
<evidence type="ECO:0000256" key="1">
    <source>
        <dbReference type="SAM" id="MobiDB-lite"/>
    </source>
</evidence>
<dbReference type="EMBL" id="MKKU01000653">
    <property type="protein sequence ID" value="RNF05039.1"/>
    <property type="molecule type" value="Genomic_DNA"/>
</dbReference>